<dbReference type="GO" id="GO:0003677">
    <property type="term" value="F:DNA binding"/>
    <property type="evidence" value="ECO:0007669"/>
    <property type="project" value="InterPro"/>
</dbReference>
<proteinExistence type="predicted"/>
<comment type="caution">
    <text evidence="2">The sequence shown here is derived from an EMBL/GenBank/DDBJ whole genome shotgun (WGS) entry which is preliminary data.</text>
</comment>
<evidence type="ECO:0000259" key="1">
    <source>
        <dbReference type="Pfam" id="PF12728"/>
    </source>
</evidence>
<keyword evidence="3" id="KW-1185">Reference proteome</keyword>
<evidence type="ECO:0000313" key="2">
    <source>
        <dbReference type="EMBL" id="MBB3874267.1"/>
    </source>
</evidence>
<protein>
    <submittedName>
        <fullName evidence="2">Excisionase family DNA binding protein</fullName>
    </submittedName>
</protein>
<evidence type="ECO:0000313" key="3">
    <source>
        <dbReference type="Proteomes" id="UP000528945"/>
    </source>
</evidence>
<reference evidence="2 3" key="1">
    <citation type="submission" date="2020-08" db="EMBL/GenBank/DDBJ databases">
        <title>Genomic Encyclopedia of Type Strains, Phase IV (KMG-IV): sequencing the most valuable type-strain genomes for metagenomic binning, comparative biology and taxonomic classification.</title>
        <authorList>
            <person name="Goeker M."/>
        </authorList>
    </citation>
    <scope>NUCLEOTIDE SEQUENCE [LARGE SCALE GENOMIC DNA]</scope>
    <source>
        <strain evidence="2 3">DSM 15581</strain>
    </source>
</reference>
<dbReference type="Proteomes" id="UP000528945">
    <property type="component" value="Unassembled WGS sequence"/>
</dbReference>
<dbReference type="EMBL" id="JACIDB010000001">
    <property type="protein sequence ID" value="MBB3874267.1"/>
    <property type="molecule type" value="Genomic_DNA"/>
</dbReference>
<feature type="domain" description="Helix-turn-helix" evidence="1">
    <location>
        <begin position="15"/>
        <end position="60"/>
    </location>
</feature>
<sequence length="67" mass="7126">MYEELTRPAPLRLAYSVDEAARATGLGRTTLFKLIGDGTLPSVKIGKRRVIRAADLDNLLAIGSAAA</sequence>
<accession>A0AAW3TMR1</accession>
<dbReference type="NCBIfam" id="TIGR01764">
    <property type="entry name" value="excise"/>
    <property type="match status" value="1"/>
</dbReference>
<dbReference type="InterPro" id="IPR010093">
    <property type="entry name" value="SinI_DNA-bd"/>
</dbReference>
<gene>
    <name evidence="2" type="ORF">GGR47_000483</name>
</gene>
<dbReference type="AlphaFoldDB" id="A0AAW3TMR1"/>
<dbReference type="SUPFAM" id="SSF46955">
    <property type="entry name" value="Putative DNA-binding domain"/>
    <property type="match status" value="1"/>
</dbReference>
<dbReference type="InterPro" id="IPR041657">
    <property type="entry name" value="HTH_17"/>
</dbReference>
<organism evidence="2 3">
    <name type="scientific">Sphingomonas aquatilis</name>
    <dbReference type="NCBI Taxonomy" id="93063"/>
    <lineage>
        <taxon>Bacteria</taxon>
        <taxon>Pseudomonadati</taxon>
        <taxon>Pseudomonadota</taxon>
        <taxon>Alphaproteobacteria</taxon>
        <taxon>Sphingomonadales</taxon>
        <taxon>Sphingomonadaceae</taxon>
        <taxon>Sphingomonas</taxon>
    </lineage>
</organism>
<dbReference type="RefSeq" id="WP_147034829.1">
    <property type="nucleotide sequence ID" value="NZ_JACIDB010000001.1"/>
</dbReference>
<name>A0AAW3TMR1_9SPHN</name>
<dbReference type="Pfam" id="PF12728">
    <property type="entry name" value="HTH_17"/>
    <property type="match status" value="1"/>
</dbReference>
<dbReference type="InterPro" id="IPR009061">
    <property type="entry name" value="DNA-bd_dom_put_sf"/>
</dbReference>